<evidence type="ECO:0000256" key="2">
    <source>
        <dbReference type="ARBA" id="ARBA00023125"/>
    </source>
</evidence>
<evidence type="ECO:0000313" key="4">
    <source>
        <dbReference type="EMBL" id="BDI29905.1"/>
    </source>
</evidence>
<keyword evidence="1" id="KW-0805">Transcription regulation</keyword>
<evidence type="ECO:0000256" key="3">
    <source>
        <dbReference type="ARBA" id="ARBA00023163"/>
    </source>
</evidence>
<protein>
    <submittedName>
        <fullName evidence="4">Uncharacterized protein</fullName>
    </submittedName>
</protein>
<dbReference type="OrthoDB" id="198203at2"/>
<dbReference type="Gene3D" id="1.10.10.60">
    <property type="entry name" value="Homeodomain-like"/>
    <property type="match status" value="2"/>
</dbReference>
<dbReference type="Pfam" id="PF12833">
    <property type="entry name" value="HTH_18"/>
    <property type="match status" value="1"/>
</dbReference>
<keyword evidence="5" id="KW-1185">Reference proteome</keyword>
<dbReference type="EMBL" id="AP025739">
    <property type="protein sequence ID" value="BDI29905.1"/>
    <property type="molecule type" value="Genomic_DNA"/>
</dbReference>
<evidence type="ECO:0000256" key="1">
    <source>
        <dbReference type="ARBA" id="ARBA00023015"/>
    </source>
</evidence>
<dbReference type="RefSeq" id="WP_119323785.1">
    <property type="nucleotide sequence ID" value="NZ_AP025739.1"/>
</dbReference>
<dbReference type="GO" id="GO:0003700">
    <property type="term" value="F:DNA-binding transcription factor activity"/>
    <property type="evidence" value="ECO:0007669"/>
    <property type="project" value="InterPro"/>
</dbReference>
<dbReference type="SUPFAM" id="SSF46689">
    <property type="entry name" value="Homeodomain-like"/>
    <property type="match status" value="2"/>
</dbReference>
<dbReference type="PANTHER" id="PTHR46796">
    <property type="entry name" value="HTH-TYPE TRANSCRIPTIONAL ACTIVATOR RHAS-RELATED"/>
    <property type="match status" value="1"/>
</dbReference>
<keyword evidence="2" id="KW-0238">DNA-binding</keyword>
<dbReference type="PROSITE" id="PS00041">
    <property type="entry name" value="HTH_ARAC_FAMILY_1"/>
    <property type="match status" value="1"/>
</dbReference>
<dbReference type="GO" id="GO:0043565">
    <property type="term" value="F:sequence-specific DNA binding"/>
    <property type="evidence" value="ECO:0007669"/>
    <property type="project" value="InterPro"/>
</dbReference>
<dbReference type="InterPro" id="IPR018062">
    <property type="entry name" value="HTH_AraC-typ_CS"/>
</dbReference>
<dbReference type="InterPro" id="IPR009057">
    <property type="entry name" value="Homeodomain-like_sf"/>
</dbReference>
<dbReference type="AlphaFoldDB" id="A0A402D2Q0"/>
<evidence type="ECO:0000313" key="5">
    <source>
        <dbReference type="Proteomes" id="UP000287394"/>
    </source>
</evidence>
<dbReference type="SMART" id="SM00342">
    <property type="entry name" value="HTH_ARAC"/>
    <property type="match status" value="1"/>
</dbReference>
<proteinExistence type="predicted"/>
<name>A0A402D2Q0_9BACT</name>
<keyword evidence="3" id="KW-0804">Transcription</keyword>
<organism evidence="4 5">
    <name type="scientific">Capsulimonas corticalis</name>
    <dbReference type="NCBI Taxonomy" id="2219043"/>
    <lineage>
        <taxon>Bacteria</taxon>
        <taxon>Bacillati</taxon>
        <taxon>Armatimonadota</taxon>
        <taxon>Armatimonadia</taxon>
        <taxon>Capsulimonadales</taxon>
        <taxon>Capsulimonadaceae</taxon>
        <taxon>Capsulimonas</taxon>
    </lineage>
</organism>
<reference evidence="4 5" key="1">
    <citation type="journal article" date="2019" name="Int. J. Syst. Evol. Microbiol.">
        <title>Capsulimonas corticalis gen. nov., sp. nov., an aerobic capsulated bacterium, of a novel bacterial order, Capsulimonadales ord. nov., of the class Armatimonadia of the phylum Armatimonadetes.</title>
        <authorList>
            <person name="Li J."/>
            <person name="Kudo C."/>
            <person name="Tonouchi A."/>
        </authorList>
    </citation>
    <scope>NUCLEOTIDE SEQUENCE [LARGE SCALE GENOMIC DNA]</scope>
    <source>
        <strain evidence="4 5">AX-7</strain>
    </source>
</reference>
<gene>
    <name evidence="4" type="ORF">CCAX7_19560</name>
</gene>
<dbReference type="KEGG" id="ccot:CCAX7_19560"/>
<sequence length="267" mass="30785">MEWQELRWNMSLESSPVIVQIGESTHGREKEENFILPDLWCIHFYAYEAELEVGGQVLPIRPGYVGITPPGTATFYHFFGRSPHYYAHFSMAAGGSIYRVPAMVDLKDDFQPMVESFREAVRFWPINRLRSGVRLWDILWRMADVSSSEAPPKVTPAVIQRALIYIDSNLHEPLSVQRLAEDQEISHNHFTRLFRAAQGCTPLEYIQHRRVAQAKHLLIYSPLPIKAVAASIGITDTQIFNKFVRHYLGRSPRKLREEERPKVGLLE</sequence>
<dbReference type="PANTHER" id="PTHR46796:SF6">
    <property type="entry name" value="ARAC SUBFAMILY"/>
    <property type="match status" value="1"/>
</dbReference>
<dbReference type="PROSITE" id="PS01124">
    <property type="entry name" value="HTH_ARAC_FAMILY_2"/>
    <property type="match status" value="1"/>
</dbReference>
<dbReference type="InterPro" id="IPR018060">
    <property type="entry name" value="HTH_AraC"/>
</dbReference>
<accession>A0A402D2Q0</accession>
<dbReference type="InterPro" id="IPR050204">
    <property type="entry name" value="AraC_XylS_family_regulators"/>
</dbReference>
<dbReference type="Proteomes" id="UP000287394">
    <property type="component" value="Chromosome"/>
</dbReference>